<protein>
    <submittedName>
        <fullName evidence="3">Uncharacterized protein</fullName>
    </submittedName>
</protein>
<dbReference type="GO" id="GO:0005996">
    <property type="term" value="P:monosaccharide metabolic process"/>
    <property type="evidence" value="ECO:0007669"/>
    <property type="project" value="InterPro"/>
</dbReference>
<sequence length="86" mass="9879">TCHAPIKPLFGLGIEVMENSELDLYELYNKAENHPDIPAILAEMKKELGSGNQMPGILPKLARYEIVLREFMDNNLWGFRIRSFCQ</sequence>
<reference evidence="3" key="1">
    <citation type="journal article" date="2014" name="Front. Microbiol.">
        <title>High frequency of phylogenetically diverse reductive dehalogenase-homologous genes in deep subseafloor sedimentary metagenomes.</title>
        <authorList>
            <person name="Kawai M."/>
            <person name="Futagami T."/>
            <person name="Toyoda A."/>
            <person name="Takaki Y."/>
            <person name="Nishi S."/>
            <person name="Hori S."/>
            <person name="Arai W."/>
            <person name="Tsubouchi T."/>
            <person name="Morono Y."/>
            <person name="Uchiyama I."/>
            <person name="Ito T."/>
            <person name="Fujiyama A."/>
            <person name="Inagaki F."/>
            <person name="Takami H."/>
        </authorList>
    </citation>
    <scope>NUCLEOTIDE SEQUENCE</scope>
    <source>
        <strain evidence="3">Expedition CK06-06</strain>
    </source>
</reference>
<dbReference type="GO" id="GO:0016861">
    <property type="term" value="F:intramolecular oxidoreductase activity, interconverting aldoses and ketoses"/>
    <property type="evidence" value="ECO:0007669"/>
    <property type="project" value="InterPro"/>
</dbReference>
<keyword evidence="1" id="KW-0413">Isomerase</keyword>
<feature type="non-terminal residue" evidence="3">
    <location>
        <position position="1"/>
    </location>
</feature>
<dbReference type="EMBL" id="BART01035845">
    <property type="protein sequence ID" value="GAH05850.1"/>
    <property type="molecule type" value="Genomic_DNA"/>
</dbReference>
<evidence type="ECO:0000313" key="3">
    <source>
        <dbReference type="EMBL" id="GAH05850.1"/>
    </source>
</evidence>
<evidence type="ECO:0000256" key="1">
    <source>
        <dbReference type="ARBA" id="ARBA00023235"/>
    </source>
</evidence>
<dbReference type="SUPFAM" id="SSF53743">
    <property type="entry name" value="FucI/AraA N-terminal and middle domains"/>
    <property type="match status" value="1"/>
</dbReference>
<keyword evidence="2" id="KW-0119">Carbohydrate metabolism</keyword>
<comment type="caution">
    <text evidence="3">The sequence shown here is derived from an EMBL/GenBank/DDBJ whole genome shotgun (WGS) entry which is preliminary data.</text>
</comment>
<organism evidence="3">
    <name type="scientific">marine sediment metagenome</name>
    <dbReference type="NCBI Taxonomy" id="412755"/>
    <lineage>
        <taxon>unclassified sequences</taxon>
        <taxon>metagenomes</taxon>
        <taxon>ecological metagenomes</taxon>
    </lineage>
</organism>
<dbReference type="InterPro" id="IPR009015">
    <property type="entry name" value="Fucose_isomerase_N/cen_sf"/>
</dbReference>
<gene>
    <name evidence="3" type="ORF">S01H4_60694</name>
</gene>
<name>X1DC04_9ZZZZ</name>
<proteinExistence type="predicted"/>
<accession>X1DC04</accession>
<evidence type="ECO:0000256" key="2">
    <source>
        <dbReference type="ARBA" id="ARBA00023277"/>
    </source>
</evidence>
<dbReference type="GO" id="GO:0005737">
    <property type="term" value="C:cytoplasm"/>
    <property type="evidence" value="ECO:0007669"/>
    <property type="project" value="InterPro"/>
</dbReference>
<dbReference type="AlphaFoldDB" id="X1DC04"/>